<keyword evidence="1" id="KW-1133">Transmembrane helix</keyword>
<keyword evidence="3" id="KW-1185">Reference proteome</keyword>
<feature type="transmembrane region" description="Helical" evidence="1">
    <location>
        <begin position="86"/>
        <end position="106"/>
    </location>
</feature>
<sequence length="108" mass="11801">MDSDSVTVLRLDIAGLRNDVNGIRQDIGVLEAKADSLESWRVRYLAQEDQIIGKLFTKVDELVAGLSDMRADISRIRGERDAERRMSVAIISLLSAACGGLIASLLRG</sequence>
<dbReference type="EMBL" id="BSOS01000067">
    <property type="protein sequence ID" value="GLR67552.1"/>
    <property type="molecule type" value="Genomic_DNA"/>
</dbReference>
<organism evidence="2 3">
    <name type="scientific">Acidocella aquatica</name>
    <dbReference type="NCBI Taxonomy" id="1922313"/>
    <lineage>
        <taxon>Bacteria</taxon>
        <taxon>Pseudomonadati</taxon>
        <taxon>Pseudomonadota</taxon>
        <taxon>Alphaproteobacteria</taxon>
        <taxon>Acetobacterales</taxon>
        <taxon>Acidocellaceae</taxon>
        <taxon>Acidocella</taxon>
    </lineage>
</organism>
<evidence type="ECO:0008006" key="4">
    <source>
        <dbReference type="Google" id="ProtNLM"/>
    </source>
</evidence>
<keyword evidence="1" id="KW-0812">Transmembrane</keyword>
<gene>
    <name evidence="2" type="ORF">GCM10010909_22330</name>
</gene>
<dbReference type="RefSeq" id="WP_284258289.1">
    <property type="nucleotide sequence ID" value="NZ_BSOS01000067.1"/>
</dbReference>
<evidence type="ECO:0000256" key="1">
    <source>
        <dbReference type="SAM" id="Phobius"/>
    </source>
</evidence>
<comment type="caution">
    <text evidence="2">The sequence shown here is derived from an EMBL/GenBank/DDBJ whole genome shotgun (WGS) entry which is preliminary data.</text>
</comment>
<evidence type="ECO:0000313" key="3">
    <source>
        <dbReference type="Proteomes" id="UP001156641"/>
    </source>
</evidence>
<evidence type="ECO:0000313" key="2">
    <source>
        <dbReference type="EMBL" id="GLR67552.1"/>
    </source>
</evidence>
<accession>A0ABQ6AAD4</accession>
<name>A0ABQ6AAD4_9PROT</name>
<reference evidence="3" key="1">
    <citation type="journal article" date="2019" name="Int. J. Syst. Evol. Microbiol.">
        <title>The Global Catalogue of Microorganisms (GCM) 10K type strain sequencing project: providing services to taxonomists for standard genome sequencing and annotation.</title>
        <authorList>
            <consortium name="The Broad Institute Genomics Platform"/>
            <consortium name="The Broad Institute Genome Sequencing Center for Infectious Disease"/>
            <person name="Wu L."/>
            <person name="Ma J."/>
        </authorList>
    </citation>
    <scope>NUCLEOTIDE SEQUENCE [LARGE SCALE GENOMIC DNA]</scope>
    <source>
        <strain evidence="3">NBRC 112502</strain>
    </source>
</reference>
<protein>
    <recommendedName>
        <fullName evidence="4">DUF1515 domain-containing protein</fullName>
    </recommendedName>
</protein>
<keyword evidence="1" id="KW-0472">Membrane</keyword>
<proteinExistence type="predicted"/>
<dbReference type="Proteomes" id="UP001156641">
    <property type="component" value="Unassembled WGS sequence"/>
</dbReference>